<dbReference type="SUPFAM" id="SSF56112">
    <property type="entry name" value="Protein kinase-like (PK-like)"/>
    <property type="match status" value="1"/>
</dbReference>
<gene>
    <name evidence="2" type="ORF">C1645_876580</name>
</gene>
<dbReference type="InterPro" id="IPR000719">
    <property type="entry name" value="Prot_kinase_dom"/>
</dbReference>
<dbReference type="GO" id="GO:0007165">
    <property type="term" value="P:signal transduction"/>
    <property type="evidence" value="ECO:0007669"/>
    <property type="project" value="TreeGrafter"/>
</dbReference>
<dbReference type="STRING" id="658196.A0A397SYF7"/>
<dbReference type="GO" id="GO:0005737">
    <property type="term" value="C:cytoplasm"/>
    <property type="evidence" value="ECO:0007669"/>
    <property type="project" value="TreeGrafter"/>
</dbReference>
<dbReference type="InterPro" id="IPR009030">
    <property type="entry name" value="Growth_fac_rcpt_cys_sf"/>
</dbReference>
<dbReference type="PANTHER" id="PTHR23257">
    <property type="entry name" value="SERINE-THREONINE PROTEIN KINASE"/>
    <property type="match status" value="1"/>
</dbReference>
<evidence type="ECO:0000313" key="3">
    <source>
        <dbReference type="Proteomes" id="UP000265703"/>
    </source>
</evidence>
<dbReference type="PANTHER" id="PTHR23257:SF963">
    <property type="entry name" value="AT08303P"/>
    <property type="match status" value="1"/>
</dbReference>
<dbReference type="InterPro" id="IPR001245">
    <property type="entry name" value="Ser-Thr/Tyr_kinase_cat_dom"/>
</dbReference>
<dbReference type="Gene3D" id="1.10.510.10">
    <property type="entry name" value="Transferase(Phosphotransferase) domain 1"/>
    <property type="match status" value="1"/>
</dbReference>
<dbReference type="InterPro" id="IPR011009">
    <property type="entry name" value="Kinase-like_dom_sf"/>
</dbReference>
<protein>
    <submittedName>
        <fullName evidence="2">Kinase-like domain-containing protein</fullName>
    </submittedName>
</protein>
<evidence type="ECO:0000259" key="1">
    <source>
        <dbReference type="PROSITE" id="PS50011"/>
    </source>
</evidence>
<sequence length="861" mass="101936">MSFCDKCGYSIGSILDKWCKTCQINYLQENFTNWTSGNQIIDNFIQEIQLKINNSYDIIFEWIPYTQFDNIKETDNVTIYSATWKDGSLYWNWVKYIRISNKSVILKYSDINELLNEAKKYSITYDNIRKIYGISQNPDTNDYIMVLQNEYCEKCGEQYTNERYRWCLPCQINYLKENFTNWTSENEIIDNYIQKMQLKINKYNDIIFEWIPYTQFDNIKETGNATIYSATWKDGSLIWDLNTNKYIRISNKSVTLKCLNANILNEVKKYSIIDDNIRKIYGISQNLNTNNYIMILHVVCEKCGEQYTDERYEWCRPCQINYLKENFTNWTSENQLIDNFTQEMQLNIKCPNELVFEWISYNQFSNIKEIGNTLYSALWKDGSLEYDNNKKKWIRVQSKEVVIKYFHSLQVVADEFLDKVKVYKSDNIFKICGISQQPDTKDYIMIFQKEYYKEYGEKYCEKCIEEYTDIKYKSCKPCQINDFKRNLSGNEKIDKFIQEIQGMQLKTNNPNDTIFEWISYNQFNIIKEIGKGGFATVYSAIWNDGPLRYVKEWKRRSDKKVALKCLHNSQNMINEFLNEIRAYSMNKYGSNIIKIYGISQDPETKNYIIILQCAEGGNFNDWIYKCYKDFDWHSKLRTLFNIINGLCEIHKKKIVHCDFHPGNILIEYGYVNKYNDAYISDMGLCGEIGNTDESKIYGIMSYVAPEVLRGGPYTQAADIYSFGMIMYFAATGKQPFSDCAHDEFLALNICKGARPEINEQEAPKCYIDLMKKCWDSNPNNRPNVIEIENYFYSYSFDLNDEIKRQFKKAEEYRKVNLTFTKNNQSATHPQAVYISRLLNPFTKRLPKYDDHSECLDCSITD</sequence>
<dbReference type="GO" id="GO:0005524">
    <property type="term" value="F:ATP binding"/>
    <property type="evidence" value="ECO:0007669"/>
    <property type="project" value="InterPro"/>
</dbReference>
<dbReference type="SUPFAM" id="SSF57184">
    <property type="entry name" value="Growth factor receptor domain"/>
    <property type="match status" value="1"/>
</dbReference>
<accession>A0A397SYF7</accession>
<reference evidence="2 3" key="1">
    <citation type="submission" date="2018-06" db="EMBL/GenBank/DDBJ databases">
        <title>Comparative genomics reveals the genomic features of Rhizophagus irregularis, R. cerebriforme, R. diaphanum and Gigaspora rosea, and their symbiotic lifestyle signature.</title>
        <authorList>
            <person name="Morin E."/>
            <person name="San Clemente H."/>
            <person name="Chen E.C.H."/>
            <person name="De La Providencia I."/>
            <person name="Hainaut M."/>
            <person name="Kuo A."/>
            <person name="Kohler A."/>
            <person name="Murat C."/>
            <person name="Tang N."/>
            <person name="Roy S."/>
            <person name="Loubradou J."/>
            <person name="Henrissat B."/>
            <person name="Grigoriev I.V."/>
            <person name="Corradi N."/>
            <person name="Roux C."/>
            <person name="Martin F.M."/>
        </authorList>
    </citation>
    <scope>NUCLEOTIDE SEQUENCE [LARGE SCALE GENOMIC DNA]</scope>
    <source>
        <strain evidence="2 3">DAOM 227022</strain>
    </source>
</reference>
<name>A0A397SYF7_9GLOM</name>
<comment type="caution">
    <text evidence="2">The sequence shown here is derived from an EMBL/GenBank/DDBJ whole genome shotgun (WGS) entry which is preliminary data.</text>
</comment>
<dbReference type="InterPro" id="IPR050167">
    <property type="entry name" value="Ser_Thr_protein_kinase"/>
</dbReference>
<feature type="domain" description="Protein kinase" evidence="1">
    <location>
        <begin position="523"/>
        <end position="792"/>
    </location>
</feature>
<dbReference type="AlphaFoldDB" id="A0A397SYF7"/>
<dbReference type="GO" id="GO:0004672">
    <property type="term" value="F:protein kinase activity"/>
    <property type="evidence" value="ECO:0007669"/>
    <property type="project" value="InterPro"/>
</dbReference>
<keyword evidence="3" id="KW-1185">Reference proteome</keyword>
<dbReference type="OrthoDB" id="2311856at2759"/>
<dbReference type="PROSITE" id="PS50011">
    <property type="entry name" value="PROTEIN_KINASE_DOM"/>
    <property type="match status" value="1"/>
</dbReference>
<keyword evidence="2" id="KW-0808">Transferase</keyword>
<organism evidence="2 3">
    <name type="scientific">Glomus cerebriforme</name>
    <dbReference type="NCBI Taxonomy" id="658196"/>
    <lineage>
        <taxon>Eukaryota</taxon>
        <taxon>Fungi</taxon>
        <taxon>Fungi incertae sedis</taxon>
        <taxon>Mucoromycota</taxon>
        <taxon>Glomeromycotina</taxon>
        <taxon>Glomeromycetes</taxon>
        <taxon>Glomerales</taxon>
        <taxon>Glomeraceae</taxon>
        <taxon>Glomus</taxon>
    </lineage>
</organism>
<proteinExistence type="predicted"/>
<evidence type="ECO:0000313" key="2">
    <source>
        <dbReference type="EMBL" id="RIA89656.1"/>
    </source>
</evidence>
<dbReference type="EMBL" id="QKYT01000211">
    <property type="protein sequence ID" value="RIA89656.1"/>
    <property type="molecule type" value="Genomic_DNA"/>
</dbReference>
<dbReference type="Pfam" id="PF07714">
    <property type="entry name" value="PK_Tyr_Ser-Thr"/>
    <property type="match status" value="1"/>
</dbReference>
<keyword evidence="2" id="KW-0418">Kinase</keyword>
<dbReference type="Proteomes" id="UP000265703">
    <property type="component" value="Unassembled WGS sequence"/>
</dbReference>